<dbReference type="Gene3D" id="1.10.1040.20">
    <property type="entry name" value="ProC-like, C-terminal domain"/>
    <property type="match status" value="1"/>
</dbReference>
<proteinExistence type="predicted"/>
<dbReference type="Pfam" id="PF10727">
    <property type="entry name" value="Rossmann-like"/>
    <property type="match status" value="1"/>
</dbReference>
<feature type="domain" description="Putative oxidoreductase/dehydrogenase Rossmann-like" evidence="1">
    <location>
        <begin position="6"/>
        <end position="100"/>
    </location>
</feature>
<dbReference type="PANTHER" id="PTHR40459:SF1">
    <property type="entry name" value="CONSERVED HYPOTHETICAL ALANINE AND LEUCINE RICH PROTEIN"/>
    <property type="match status" value="1"/>
</dbReference>
<dbReference type="SUPFAM" id="SSF48179">
    <property type="entry name" value="6-phosphogluconate dehydrogenase C-terminal domain-like"/>
    <property type="match status" value="1"/>
</dbReference>
<dbReference type="PANTHER" id="PTHR40459">
    <property type="entry name" value="CONSERVED HYPOTHETICAL ALANINE AND LEUCINE RICH PROTEIN"/>
    <property type="match status" value="1"/>
</dbReference>
<dbReference type="EMBL" id="JAGSPJ010000008">
    <property type="protein sequence ID" value="MBR7801807.1"/>
    <property type="molecule type" value="Genomic_DNA"/>
</dbReference>
<dbReference type="InterPro" id="IPR018931">
    <property type="entry name" value="DUF2520"/>
</dbReference>
<keyword evidence="4" id="KW-1185">Reference proteome</keyword>
<dbReference type="Gene3D" id="3.40.50.720">
    <property type="entry name" value="NAD(P)-binding Rossmann-like Domain"/>
    <property type="match status" value="1"/>
</dbReference>
<evidence type="ECO:0000259" key="2">
    <source>
        <dbReference type="Pfam" id="PF10728"/>
    </source>
</evidence>
<evidence type="ECO:0000259" key="1">
    <source>
        <dbReference type="Pfam" id="PF10727"/>
    </source>
</evidence>
<dbReference type="SUPFAM" id="SSF51735">
    <property type="entry name" value="NAD(P)-binding Rossmann-fold domains"/>
    <property type="match status" value="1"/>
</dbReference>
<gene>
    <name evidence="3" type="ORF">KDM90_17475</name>
</gene>
<protein>
    <submittedName>
        <fullName evidence="3">DUF2520 domain-containing protein</fullName>
    </submittedName>
</protein>
<dbReference type="Pfam" id="PF10728">
    <property type="entry name" value="DUF2520"/>
    <property type="match status" value="1"/>
</dbReference>
<dbReference type="RefSeq" id="WP_212676902.1">
    <property type="nucleotide sequence ID" value="NZ_JAGSPJ010000008.1"/>
</dbReference>
<dbReference type="InterPro" id="IPR036291">
    <property type="entry name" value="NAD(P)-bd_dom_sf"/>
</dbReference>
<reference evidence="3" key="1">
    <citation type="submission" date="2021-04" db="EMBL/GenBank/DDBJ databases">
        <title>novel species isolated from subtropical streams in China.</title>
        <authorList>
            <person name="Lu H."/>
        </authorList>
    </citation>
    <scope>NUCLEOTIDE SEQUENCE</scope>
    <source>
        <strain evidence="3">FT137W</strain>
    </source>
</reference>
<comment type="caution">
    <text evidence="3">The sequence shown here is derived from an EMBL/GenBank/DDBJ whole genome shotgun (WGS) entry which is preliminary data.</text>
</comment>
<accession>A0A941E652</accession>
<dbReference type="InterPro" id="IPR008927">
    <property type="entry name" value="6-PGluconate_DH-like_C_sf"/>
</dbReference>
<evidence type="ECO:0000313" key="4">
    <source>
        <dbReference type="Proteomes" id="UP000678545"/>
    </source>
</evidence>
<dbReference type="InterPro" id="IPR019665">
    <property type="entry name" value="OxRdtase/DH_put_Rossmann_dom"/>
</dbReference>
<dbReference type="Proteomes" id="UP000678545">
    <property type="component" value="Unassembled WGS sequence"/>
</dbReference>
<dbReference type="AlphaFoldDB" id="A0A941E652"/>
<dbReference type="InterPro" id="IPR037108">
    <property type="entry name" value="TM1727-like_C_sf"/>
</dbReference>
<name>A0A941E652_9BURK</name>
<sequence length="278" mass="29934">MLPTLNIIGAGQVGRSLGRLFYLHGVFKIGHVVSRTQSNVDAAVRFIGQGTPTTAISDLKPTAVTLICVPDDEIIKTAEALYRTHTVQRGSLIFHCSGSKPSSDLKSVPNFPNELGLVLASVHPVRSFANPEEVSQDFRGTNCCIEGDEGAQSILVPAFEKLGANIVHIQSERKLLYHAGSVFASNFLVTLLDTAMQAYTAAGIAPEVAIELAKGLSQKTLQNVFQLGAASALTGPIKRGDFDTVLRQNDVVEEWDEMRGKLYSAFIDPTAQLAGRQK</sequence>
<feature type="domain" description="DUF2520" evidence="2">
    <location>
        <begin position="142"/>
        <end position="264"/>
    </location>
</feature>
<organism evidence="3 4">
    <name type="scientific">Undibacterium fentianense</name>
    <dbReference type="NCBI Taxonomy" id="2828728"/>
    <lineage>
        <taxon>Bacteria</taxon>
        <taxon>Pseudomonadati</taxon>
        <taxon>Pseudomonadota</taxon>
        <taxon>Betaproteobacteria</taxon>
        <taxon>Burkholderiales</taxon>
        <taxon>Oxalobacteraceae</taxon>
        <taxon>Undibacterium</taxon>
    </lineage>
</organism>
<evidence type="ECO:0000313" key="3">
    <source>
        <dbReference type="EMBL" id="MBR7801807.1"/>
    </source>
</evidence>